<gene>
    <name evidence="3" type="ORF">HU200_022609</name>
</gene>
<keyword evidence="2" id="KW-0472">Membrane</keyword>
<keyword evidence="4" id="KW-1185">Reference proteome</keyword>
<reference evidence="3" key="1">
    <citation type="submission" date="2020-07" db="EMBL/GenBank/DDBJ databases">
        <title>Genome sequence and genetic diversity analysis of an under-domesticated orphan crop, white fonio (Digitaria exilis).</title>
        <authorList>
            <person name="Bennetzen J.L."/>
            <person name="Chen S."/>
            <person name="Ma X."/>
            <person name="Wang X."/>
            <person name="Yssel A.E.J."/>
            <person name="Chaluvadi S.R."/>
            <person name="Johnson M."/>
            <person name="Gangashetty P."/>
            <person name="Hamidou F."/>
            <person name="Sanogo M.D."/>
            <person name="Zwaenepoel A."/>
            <person name="Wallace J."/>
            <person name="Van De Peer Y."/>
            <person name="Van Deynze A."/>
        </authorList>
    </citation>
    <scope>NUCLEOTIDE SEQUENCE</scope>
    <source>
        <tissue evidence="3">Leaves</tissue>
    </source>
</reference>
<organism evidence="3 4">
    <name type="scientific">Digitaria exilis</name>
    <dbReference type="NCBI Taxonomy" id="1010633"/>
    <lineage>
        <taxon>Eukaryota</taxon>
        <taxon>Viridiplantae</taxon>
        <taxon>Streptophyta</taxon>
        <taxon>Embryophyta</taxon>
        <taxon>Tracheophyta</taxon>
        <taxon>Spermatophyta</taxon>
        <taxon>Magnoliopsida</taxon>
        <taxon>Liliopsida</taxon>
        <taxon>Poales</taxon>
        <taxon>Poaceae</taxon>
        <taxon>PACMAD clade</taxon>
        <taxon>Panicoideae</taxon>
        <taxon>Panicodae</taxon>
        <taxon>Paniceae</taxon>
        <taxon>Anthephorinae</taxon>
        <taxon>Digitaria</taxon>
    </lineage>
</organism>
<feature type="region of interest" description="Disordered" evidence="1">
    <location>
        <begin position="24"/>
        <end position="47"/>
    </location>
</feature>
<evidence type="ECO:0000313" key="3">
    <source>
        <dbReference type="EMBL" id="KAF8722296.1"/>
    </source>
</evidence>
<evidence type="ECO:0000313" key="4">
    <source>
        <dbReference type="Proteomes" id="UP000636709"/>
    </source>
</evidence>
<dbReference type="OrthoDB" id="2126698at2759"/>
<keyword evidence="2" id="KW-0812">Transmembrane</keyword>
<proteinExistence type="predicted"/>
<dbReference type="Proteomes" id="UP000636709">
    <property type="component" value="Unassembled WGS sequence"/>
</dbReference>
<sequence length="137" mass="14812">MHGRFYAIQESRHEQAGVPHQILCPASTRSSERNTMGGTGGEAATDSIKLQSPLLGVTSSRPATTSGDGGHEVSRQQLESILSDEPLTLSRRMAAATAVELRRLTRLVAPAVIMYMINYLMSMSTQIFSGHLGNLEL</sequence>
<dbReference type="EMBL" id="JACEFO010001675">
    <property type="protein sequence ID" value="KAF8722296.1"/>
    <property type="molecule type" value="Genomic_DNA"/>
</dbReference>
<dbReference type="AlphaFoldDB" id="A0A835EXC9"/>
<protein>
    <submittedName>
        <fullName evidence="3">Uncharacterized protein</fullName>
    </submittedName>
</protein>
<name>A0A835EXC9_9POAL</name>
<feature type="region of interest" description="Disordered" evidence="1">
    <location>
        <begin position="57"/>
        <end position="76"/>
    </location>
</feature>
<evidence type="ECO:0000256" key="2">
    <source>
        <dbReference type="SAM" id="Phobius"/>
    </source>
</evidence>
<feature type="compositionally biased region" description="Polar residues" evidence="1">
    <location>
        <begin position="27"/>
        <end position="36"/>
    </location>
</feature>
<evidence type="ECO:0000256" key="1">
    <source>
        <dbReference type="SAM" id="MobiDB-lite"/>
    </source>
</evidence>
<feature type="transmembrane region" description="Helical" evidence="2">
    <location>
        <begin position="107"/>
        <end position="128"/>
    </location>
</feature>
<accession>A0A835EXC9</accession>
<keyword evidence="2" id="KW-1133">Transmembrane helix</keyword>
<feature type="compositionally biased region" description="Polar residues" evidence="1">
    <location>
        <begin position="57"/>
        <end position="66"/>
    </location>
</feature>
<comment type="caution">
    <text evidence="3">The sequence shown here is derived from an EMBL/GenBank/DDBJ whole genome shotgun (WGS) entry which is preliminary data.</text>
</comment>